<feature type="region of interest" description="Disordered" evidence="1">
    <location>
        <begin position="42"/>
        <end position="75"/>
    </location>
</feature>
<feature type="region of interest" description="Disordered" evidence="1">
    <location>
        <begin position="1"/>
        <end position="25"/>
    </location>
</feature>
<accession>A0A9P3GRZ8</accession>
<reference evidence="2 3" key="1">
    <citation type="submission" date="2021-08" db="EMBL/GenBank/DDBJ databases">
        <title>Draft Genome Sequence of Phanerochaete sordida strain YK-624.</title>
        <authorList>
            <person name="Mori T."/>
            <person name="Dohra H."/>
            <person name="Suzuki T."/>
            <person name="Kawagishi H."/>
            <person name="Hirai H."/>
        </authorList>
    </citation>
    <scope>NUCLEOTIDE SEQUENCE [LARGE SCALE GENOMIC DNA]</scope>
    <source>
        <strain evidence="2 3">YK-624</strain>
    </source>
</reference>
<evidence type="ECO:0000313" key="2">
    <source>
        <dbReference type="EMBL" id="GJE99998.1"/>
    </source>
</evidence>
<dbReference type="EMBL" id="BPQB01000128">
    <property type="protein sequence ID" value="GJE99998.1"/>
    <property type="molecule type" value="Genomic_DNA"/>
</dbReference>
<keyword evidence="3" id="KW-1185">Reference proteome</keyword>
<proteinExistence type="predicted"/>
<dbReference type="Proteomes" id="UP000703269">
    <property type="component" value="Unassembled WGS sequence"/>
</dbReference>
<dbReference type="AlphaFoldDB" id="A0A9P3GRZ8"/>
<protein>
    <submittedName>
        <fullName evidence="2">Uncharacterized protein</fullName>
    </submittedName>
</protein>
<name>A0A9P3GRZ8_9APHY</name>
<sequence length="75" mass="8473">MVLAKDSERELQLARSMPPGSRCMTSLRSQPRLLQHRFLSHISLTRHPPAPPPLQSEAHTRPYRAQAQHDALAVV</sequence>
<comment type="caution">
    <text evidence="2">The sequence shown here is derived from an EMBL/GenBank/DDBJ whole genome shotgun (WGS) entry which is preliminary data.</text>
</comment>
<gene>
    <name evidence="2" type="ORF">PsYK624_162760</name>
</gene>
<organism evidence="2 3">
    <name type="scientific">Phanerochaete sordida</name>
    <dbReference type="NCBI Taxonomy" id="48140"/>
    <lineage>
        <taxon>Eukaryota</taxon>
        <taxon>Fungi</taxon>
        <taxon>Dikarya</taxon>
        <taxon>Basidiomycota</taxon>
        <taxon>Agaricomycotina</taxon>
        <taxon>Agaricomycetes</taxon>
        <taxon>Polyporales</taxon>
        <taxon>Phanerochaetaceae</taxon>
        <taxon>Phanerochaete</taxon>
    </lineage>
</organism>
<feature type="compositionally biased region" description="Basic and acidic residues" evidence="1">
    <location>
        <begin position="1"/>
        <end position="12"/>
    </location>
</feature>
<evidence type="ECO:0000313" key="3">
    <source>
        <dbReference type="Proteomes" id="UP000703269"/>
    </source>
</evidence>
<evidence type="ECO:0000256" key="1">
    <source>
        <dbReference type="SAM" id="MobiDB-lite"/>
    </source>
</evidence>